<evidence type="ECO:0000313" key="9">
    <source>
        <dbReference type="EMBL" id="MCV3270888.1"/>
    </source>
</evidence>
<evidence type="ECO:0000259" key="8">
    <source>
        <dbReference type="Pfam" id="PF01182"/>
    </source>
</evidence>
<keyword evidence="10" id="KW-1185">Reference proteome</keyword>
<sequence>MIFKENADRDMAIMNVAHAITSDLRKCLLQHEVASFAVPGGTTPGPIFDAMSSVEIDWARVHVMLTDERWVPEDHPRSNAGLVKARMLTGNAAAAKFIPFYREGLSAAEAAPQLSEALADKMPISVLLLGMGADMHTASLFPGAPGTEAAMARDAPLLCAVTPADQPEPRITFSAAALDGAMDKHLVIFGEDKRAAFEKAQSLPPADAPISAVISGGIVHWAA</sequence>
<keyword evidence="7 9" id="KW-0378">Hydrolase</keyword>
<evidence type="ECO:0000256" key="1">
    <source>
        <dbReference type="ARBA" id="ARBA00000832"/>
    </source>
</evidence>
<dbReference type="EC" id="3.1.1.31" evidence="5 7"/>
<evidence type="ECO:0000256" key="2">
    <source>
        <dbReference type="ARBA" id="ARBA00002681"/>
    </source>
</evidence>
<dbReference type="PANTHER" id="PTHR11054:SF0">
    <property type="entry name" value="6-PHOSPHOGLUCONOLACTONASE"/>
    <property type="match status" value="1"/>
</dbReference>
<dbReference type="Proteomes" id="UP001208690">
    <property type="component" value="Unassembled WGS sequence"/>
</dbReference>
<dbReference type="Pfam" id="PF01182">
    <property type="entry name" value="Glucosamine_iso"/>
    <property type="match status" value="1"/>
</dbReference>
<dbReference type="EMBL" id="JALIEB010000003">
    <property type="protein sequence ID" value="MCV3270888.1"/>
    <property type="molecule type" value="Genomic_DNA"/>
</dbReference>
<evidence type="ECO:0000313" key="10">
    <source>
        <dbReference type="Proteomes" id="UP001208690"/>
    </source>
</evidence>
<comment type="similarity">
    <text evidence="4 7">Belongs to the glucosamine/galactosamine-6-phosphate isomerase family. 6-phosphogluconolactonase subfamily.</text>
</comment>
<comment type="pathway">
    <text evidence="3 7">Carbohydrate degradation; pentose phosphate pathway; D-ribulose 5-phosphate from D-glucose 6-phosphate (oxidative stage): step 2/3.</text>
</comment>
<dbReference type="NCBIfam" id="TIGR01198">
    <property type="entry name" value="pgl"/>
    <property type="match status" value="1"/>
</dbReference>
<dbReference type="PANTHER" id="PTHR11054">
    <property type="entry name" value="6-PHOSPHOGLUCONOLACTONASE"/>
    <property type="match status" value="1"/>
</dbReference>
<evidence type="ECO:0000256" key="3">
    <source>
        <dbReference type="ARBA" id="ARBA00004961"/>
    </source>
</evidence>
<dbReference type="RefSeq" id="WP_263843216.1">
    <property type="nucleotide sequence ID" value="NZ_JALIEB010000003.1"/>
</dbReference>
<accession>A0ABT3BBD6</accession>
<gene>
    <name evidence="7 9" type="primary">pgl</name>
    <name evidence="9" type="ORF">MUB52_05560</name>
</gene>
<dbReference type="Gene3D" id="3.40.50.1360">
    <property type="match status" value="1"/>
</dbReference>
<comment type="caution">
    <text evidence="9">The sequence shown here is derived from an EMBL/GenBank/DDBJ whole genome shotgun (WGS) entry which is preliminary data.</text>
</comment>
<dbReference type="GO" id="GO:0017057">
    <property type="term" value="F:6-phosphogluconolactonase activity"/>
    <property type="evidence" value="ECO:0007669"/>
    <property type="project" value="UniProtKB-EC"/>
</dbReference>
<comment type="function">
    <text evidence="2 7">Hydrolysis of 6-phosphogluconolactone to 6-phosphogluconate.</text>
</comment>
<dbReference type="CDD" id="cd01400">
    <property type="entry name" value="6PGL"/>
    <property type="match status" value="1"/>
</dbReference>
<evidence type="ECO:0000256" key="7">
    <source>
        <dbReference type="RuleBase" id="RU365095"/>
    </source>
</evidence>
<comment type="catalytic activity">
    <reaction evidence="1 7">
        <text>6-phospho-D-glucono-1,5-lactone + H2O = 6-phospho-D-gluconate + H(+)</text>
        <dbReference type="Rhea" id="RHEA:12556"/>
        <dbReference type="ChEBI" id="CHEBI:15377"/>
        <dbReference type="ChEBI" id="CHEBI:15378"/>
        <dbReference type="ChEBI" id="CHEBI:57955"/>
        <dbReference type="ChEBI" id="CHEBI:58759"/>
        <dbReference type="EC" id="3.1.1.31"/>
    </reaction>
</comment>
<name>A0ABT3BBD6_9RHOB</name>
<evidence type="ECO:0000256" key="4">
    <source>
        <dbReference type="ARBA" id="ARBA00010662"/>
    </source>
</evidence>
<proteinExistence type="inferred from homology"/>
<dbReference type="InterPro" id="IPR039104">
    <property type="entry name" value="6PGL"/>
</dbReference>
<evidence type="ECO:0000256" key="5">
    <source>
        <dbReference type="ARBA" id="ARBA00013198"/>
    </source>
</evidence>
<dbReference type="InterPro" id="IPR006148">
    <property type="entry name" value="Glc/Gal-6P_isomerase"/>
</dbReference>
<dbReference type="InterPro" id="IPR037171">
    <property type="entry name" value="NagB/RpiA_transferase-like"/>
</dbReference>
<reference evidence="9 10" key="1">
    <citation type="submission" date="2022-04" db="EMBL/GenBank/DDBJ databases">
        <title>Roseobacter sp. WL0113 is a bacterium isolated from neritic sediment.</title>
        <authorList>
            <person name="Wang L."/>
            <person name="He W."/>
            <person name="Zhang D.-F."/>
        </authorList>
    </citation>
    <scope>NUCLEOTIDE SEQUENCE [LARGE SCALE GENOMIC DNA]</scope>
    <source>
        <strain evidence="9 10">WL0113</strain>
    </source>
</reference>
<feature type="domain" description="Glucosamine/galactosamine-6-phosphate isomerase" evidence="8">
    <location>
        <begin position="8"/>
        <end position="217"/>
    </location>
</feature>
<protein>
    <recommendedName>
        <fullName evidence="6 7">6-phosphogluconolactonase</fullName>
        <shortName evidence="7">6PGL</shortName>
        <ecNumber evidence="5 7">3.1.1.31</ecNumber>
    </recommendedName>
</protein>
<organism evidence="9 10">
    <name type="scientific">Roseobacter sinensis</name>
    <dbReference type="NCBI Taxonomy" id="2931391"/>
    <lineage>
        <taxon>Bacteria</taxon>
        <taxon>Pseudomonadati</taxon>
        <taxon>Pseudomonadota</taxon>
        <taxon>Alphaproteobacteria</taxon>
        <taxon>Rhodobacterales</taxon>
        <taxon>Roseobacteraceae</taxon>
        <taxon>Roseobacter</taxon>
    </lineage>
</organism>
<evidence type="ECO:0000256" key="6">
    <source>
        <dbReference type="ARBA" id="ARBA00020337"/>
    </source>
</evidence>
<dbReference type="SUPFAM" id="SSF100950">
    <property type="entry name" value="NagB/RpiA/CoA transferase-like"/>
    <property type="match status" value="1"/>
</dbReference>
<dbReference type="InterPro" id="IPR005900">
    <property type="entry name" value="6-phosphogluconolactonase_DevB"/>
</dbReference>